<dbReference type="CDD" id="cd00303">
    <property type="entry name" value="retropepsin_like"/>
    <property type="match status" value="1"/>
</dbReference>
<feature type="domain" description="Reverse transcriptase" evidence="4">
    <location>
        <begin position="592"/>
        <end position="672"/>
    </location>
</feature>
<feature type="compositionally biased region" description="Low complexity" evidence="3">
    <location>
        <begin position="78"/>
        <end position="96"/>
    </location>
</feature>
<dbReference type="AlphaFoldDB" id="A0A3P9J6Z7"/>
<dbReference type="PANTHER" id="PTHR15503">
    <property type="entry name" value="LDOC1 RELATED"/>
    <property type="match status" value="1"/>
</dbReference>
<evidence type="ECO:0000259" key="4">
    <source>
        <dbReference type="Pfam" id="PF00078"/>
    </source>
</evidence>
<protein>
    <recommendedName>
        <fullName evidence="2">ribonuclease H</fullName>
        <ecNumber evidence="2">3.1.26.4</ecNumber>
    </recommendedName>
</protein>
<sequence length="700" mass="77233">MFTLLPPPPPSLHLIVQSGQNMDTLESERLLAALGTQGQRITQQDQQLAQLRHDFATAMSSLSTQLSDVTTALQNRTVSECSSSVTPSAPSETATTPPGPSEPRPVRLSSPERFSGYSGDCRSFLTQCELHFEFQSHAFPSDRAKIAYIVSYLSGRAKAWATSEWSRRSAVCNSLPLFLETFRQIFHSAVPGREAAKALVNIKQGRRSVMDYAIEFRTLSADSGWNQPALVDAFYTGLSERLKDHLAPLDLPPELDALVSLASRIDQRLQERQRGRLSAPLSRPPSLPYAPELQPSCSGAVPPPDAVEPMQVGHTRLTPAERQRRFSEGRCLYCAQLGHLIANCPIRGAVSTNTSSVMVSATQSRISVPRQLTQVTLTTDTSTSAQGALLDSGADTNLMSDELASKLHIKEVEMSVPLTATALDGRLLCYITHKTPPVTLSFPDGHSELITFHLFRSAAHPLILGFPWLLRHNPHIDWSMGTVKSWGKSCFNDCFPVSPNLNPDDTPDLEGVPRCYHDLKDVFNKCYATSLPPHRDGDCAIDLLPGAPIPKGRLFSLSIPERLAMEEYIKTSLRAGLIRPSSSPAGAGFFFVEKKDKTLRPCIDYTQLNDMTIKNRYPLPLVSSAFDILQGAKIFTKLDLRNAYHLIRIREGDEWKTAFNTPIGHYEYLVMPHLTSDVISYPMHSQHLPPALPPATFSGS</sequence>
<dbReference type="EC" id="3.1.26.4" evidence="2"/>
<dbReference type="PROSITE" id="PS00141">
    <property type="entry name" value="ASP_PROTEASE"/>
    <property type="match status" value="1"/>
</dbReference>
<accession>A0A3P9J6Z7</accession>
<dbReference type="GO" id="GO:0004523">
    <property type="term" value="F:RNA-DNA hybrid ribonuclease activity"/>
    <property type="evidence" value="ECO:0007669"/>
    <property type="project" value="UniProtKB-EC"/>
</dbReference>
<dbReference type="Pfam" id="PF03732">
    <property type="entry name" value="Retrotrans_gag"/>
    <property type="match status" value="1"/>
</dbReference>
<dbReference type="InterPro" id="IPR000477">
    <property type="entry name" value="RT_dom"/>
</dbReference>
<dbReference type="InterPro" id="IPR036875">
    <property type="entry name" value="Znf_CCHC_sf"/>
</dbReference>
<comment type="similarity">
    <text evidence="1">Belongs to the beta type-B retroviral polymerase family. HERV class-II K(HML-2) pol subfamily.</text>
</comment>
<dbReference type="InterPro" id="IPR032567">
    <property type="entry name" value="RTL1-rel"/>
</dbReference>
<dbReference type="InterPro" id="IPR001969">
    <property type="entry name" value="Aspartic_peptidase_AS"/>
</dbReference>
<dbReference type="Proteomes" id="UP000265200">
    <property type="component" value="Chromosome 4"/>
</dbReference>
<feature type="domain" description="Retrotransposon gag" evidence="5">
    <location>
        <begin position="148"/>
        <end position="239"/>
    </location>
</feature>
<dbReference type="GO" id="GO:0006508">
    <property type="term" value="P:proteolysis"/>
    <property type="evidence" value="ECO:0007669"/>
    <property type="project" value="InterPro"/>
</dbReference>
<dbReference type="Gene3D" id="2.40.70.10">
    <property type="entry name" value="Acid Proteases"/>
    <property type="match status" value="1"/>
</dbReference>
<dbReference type="Pfam" id="PF00078">
    <property type="entry name" value="RVT_1"/>
    <property type="match status" value="1"/>
</dbReference>
<feature type="region of interest" description="Disordered" evidence="3">
    <location>
        <begin position="78"/>
        <end position="113"/>
    </location>
</feature>
<proteinExistence type="inferred from homology"/>
<dbReference type="SUPFAM" id="SSF50630">
    <property type="entry name" value="Acid proteases"/>
    <property type="match status" value="1"/>
</dbReference>
<name>A0A3P9J6Z7_ORYLA</name>
<evidence type="ECO:0000256" key="3">
    <source>
        <dbReference type="SAM" id="MobiDB-lite"/>
    </source>
</evidence>
<dbReference type="CDD" id="cd01647">
    <property type="entry name" value="RT_LTR"/>
    <property type="match status" value="1"/>
</dbReference>
<dbReference type="GO" id="GO:0004190">
    <property type="term" value="F:aspartic-type endopeptidase activity"/>
    <property type="evidence" value="ECO:0007669"/>
    <property type="project" value="InterPro"/>
</dbReference>
<dbReference type="Gene3D" id="3.10.10.10">
    <property type="entry name" value="HIV Type 1 Reverse Transcriptase, subunit A, domain 1"/>
    <property type="match status" value="1"/>
</dbReference>
<organism evidence="6 7">
    <name type="scientific">Oryzias latipes</name>
    <name type="common">Japanese rice fish</name>
    <name type="synonym">Japanese killifish</name>
    <dbReference type="NCBI Taxonomy" id="8090"/>
    <lineage>
        <taxon>Eukaryota</taxon>
        <taxon>Metazoa</taxon>
        <taxon>Chordata</taxon>
        <taxon>Craniata</taxon>
        <taxon>Vertebrata</taxon>
        <taxon>Euteleostomi</taxon>
        <taxon>Actinopterygii</taxon>
        <taxon>Neopterygii</taxon>
        <taxon>Teleostei</taxon>
        <taxon>Neoteleostei</taxon>
        <taxon>Acanthomorphata</taxon>
        <taxon>Ovalentaria</taxon>
        <taxon>Atherinomorphae</taxon>
        <taxon>Beloniformes</taxon>
        <taxon>Adrianichthyidae</taxon>
        <taxon>Oryziinae</taxon>
        <taxon>Oryzias</taxon>
    </lineage>
</organism>
<dbReference type="InterPro" id="IPR043502">
    <property type="entry name" value="DNA/RNA_pol_sf"/>
</dbReference>
<dbReference type="PANTHER" id="PTHR15503:SF36">
    <property type="entry name" value="RETROTRANSPOSON GAG-LIKE PROTEIN 5"/>
    <property type="match status" value="1"/>
</dbReference>
<dbReference type="SUPFAM" id="SSF56672">
    <property type="entry name" value="DNA/RNA polymerases"/>
    <property type="match status" value="1"/>
</dbReference>
<reference evidence="6 7" key="2">
    <citation type="submission" date="2017-04" db="EMBL/GenBank/DDBJ databases">
        <title>CpG methylation of centromeres and impact of large insertions on vertebrate speciation.</title>
        <authorList>
            <person name="Ichikawa K."/>
            <person name="Yoshimura J."/>
            <person name="Morishita S."/>
        </authorList>
    </citation>
    <scope>NUCLEOTIDE SEQUENCE</scope>
    <source>
        <strain evidence="6 7">HSOK</strain>
    </source>
</reference>
<dbReference type="InterPro" id="IPR021109">
    <property type="entry name" value="Peptidase_aspartic_dom_sf"/>
</dbReference>
<dbReference type="InterPro" id="IPR005162">
    <property type="entry name" value="Retrotrans_gag_dom"/>
</dbReference>
<reference evidence="6" key="3">
    <citation type="submission" date="2025-08" db="UniProtKB">
        <authorList>
            <consortium name="Ensembl"/>
        </authorList>
    </citation>
    <scope>IDENTIFICATION</scope>
    <source>
        <strain evidence="6">HSOK</strain>
    </source>
</reference>
<dbReference type="Gene3D" id="3.30.70.270">
    <property type="match status" value="1"/>
</dbReference>
<feature type="region of interest" description="Disordered" evidence="3">
    <location>
        <begin position="272"/>
        <end position="310"/>
    </location>
</feature>
<dbReference type="GO" id="GO:0008270">
    <property type="term" value="F:zinc ion binding"/>
    <property type="evidence" value="ECO:0007669"/>
    <property type="project" value="InterPro"/>
</dbReference>
<reference evidence="6" key="4">
    <citation type="submission" date="2025-09" db="UniProtKB">
        <authorList>
            <consortium name="Ensembl"/>
        </authorList>
    </citation>
    <scope>IDENTIFICATION</scope>
    <source>
        <strain evidence="6">HSOK</strain>
    </source>
</reference>
<evidence type="ECO:0000313" key="7">
    <source>
        <dbReference type="Proteomes" id="UP000265200"/>
    </source>
</evidence>
<evidence type="ECO:0000313" key="6">
    <source>
        <dbReference type="Ensembl" id="ENSORLP00015028055.1"/>
    </source>
</evidence>
<dbReference type="GO" id="GO:0003676">
    <property type="term" value="F:nucleic acid binding"/>
    <property type="evidence" value="ECO:0007669"/>
    <property type="project" value="InterPro"/>
</dbReference>
<evidence type="ECO:0000256" key="1">
    <source>
        <dbReference type="ARBA" id="ARBA00010879"/>
    </source>
</evidence>
<dbReference type="Ensembl" id="ENSORLT00015031473.1">
    <property type="protein sequence ID" value="ENSORLP00015028055.1"/>
    <property type="gene ID" value="ENSORLG00015010445.1"/>
</dbReference>
<evidence type="ECO:0000259" key="5">
    <source>
        <dbReference type="Pfam" id="PF03732"/>
    </source>
</evidence>
<dbReference type="InterPro" id="IPR043128">
    <property type="entry name" value="Rev_trsase/Diguanyl_cyclase"/>
</dbReference>
<evidence type="ECO:0000256" key="2">
    <source>
        <dbReference type="ARBA" id="ARBA00012180"/>
    </source>
</evidence>
<reference key="1">
    <citation type="journal article" date="2007" name="Nature">
        <title>The medaka draft genome and insights into vertebrate genome evolution.</title>
        <authorList>
            <person name="Kasahara M."/>
            <person name="Naruse K."/>
            <person name="Sasaki S."/>
            <person name="Nakatani Y."/>
            <person name="Qu W."/>
            <person name="Ahsan B."/>
            <person name="Yamada T."/>
            <person name="Nagayasu Y."/>
            <person name="Doi K."/>
            <person name="Kasai Y."/>
            <person name="Jindo T."/>
            <person name="Kobayashi D."/>
            <person name="Shimada A."/>
            <person name="Toyoda A."/>
            <person name="Kuroki Y."/>
            <person name="Fujiyama A."/>
            <person name="Sasaki T."/>
            <person name="Shimizu A."/>
            <person name="Asakawa S."/>
            <person name="Shimizu N."/>
            <person name="Hashimoto S."/>
            <person name="Yang J."/>
            <person name="Lee Y."/>
            <person name="Matsushima K."/>
            <person name="Sugano S."/>
            <person name="Sakaizumi M."/>
            <person name="Narita T."/>
            <person name="Ohishi K."/>
            <person name="Haga S."/>
            <person name="Ohta F."/>
            <person name="Nomoto H."/>
            <person name="Nogata K."/>
            <person name="Morishita T."/>
            <person name="Endo T."/>
            <person name="Shin-I T."/>
            <person name="Takeda H."/>
            <person name="Morishita S."/>
            <person name="Kohara Y."/>
        </authorList>
    </citation>
    <scope>NUCLEOTIDE SEQUENCE [LARGE SCALE GENOMIC DNA]</scope>
    <source>
        <strain>Hd-rR</strain>
    </source>
</reference>
<dbReference type="SUPFAM" id="SSF57756">
    <property type="entry name" value="Retrovirus zinc finger-like domains"/>
    <property type="match status" value="1"/>
</dbReference>